<evidence type="ECO:0000256" key="2">
    <source>
        <dbReference type="ARBA" id="ARBA00022763"/>
    </source>
</evidence>
<dbReference type="Proteomes" id="UP000000488">
    <property type="component" value="Chromosome"/>
</dbReference>
<dbReference type="SUPFAM" id="SSF52540">
    <property type="entry name" value="P-loop containing nucleoside triphosphate hydrolases"/>
    <property type="match status" value="1"/>
</dbReference>
<evidence type="ECO:0000256" key="3">
    <source>
        <dbReference type="ARBA" id="ARBA00022801"/>
    </source>
</evidence>
<keyword evidence="1" id="KW-0547">Nucleotide-binding</keyword>
<dbReference type="SMART" id="SM00490">
    <property type="entry name" value="HELICc"/>
    <property type="match status" value="1"/>
</dbReference>
<dbReference type="CDD" id="cd17922">
    <property type="entry name" value="DEXHc_LHR-like"/>
    <property type="match status" value="1"/>
</dbReference>
<dbReference type="InterPro" id="IPR014001">
    <property type="entry name" value="Helicase_ATP-bd"/>
</dbReference>
<proteinExistence type="predicted"/>
<dbReference type="SMART" id="SM00487">
    <property type="entry name" value="DEXDc"/>
    <property type="match status" value="1"/>
</dbReference>
<dbReference type="eggNOG" id="COG1201">
    <property type="taxonomic scope" value="Bacteria"/>
</dbReference>
<dbReference type="InterPro" id="IPR055367">
    <property type="entry name" value="WH4_Lhr"/>
</dbReference>
<keyword evidence="2" id="KW-0227">DNA damage</keyword>
<keyword evidence="8" id="KW-0413">Isomerase</keyword>
<keyword evidence="4 12" id="KW-0347">Helicase</keyword>
<dbReference type="InterPro" id="IPR027417">
    <property type="entry name" value="P-loop_NTPase"/>
</dbReference>
<evidence type="ECO:0000259" key="10">
    <source>
        <dbReference type="PROSITE" id="PS51192"/>
    </source>
</evidence>
<dbReference type="STRING" id="483219.LILAB_03725"/>
<dbReference type="HOGENOM" id="CLU_002025_3_1_7"/>
<dbReference type="GO" id="GO:0004386">
    <property type="term" value="F:helicase activity"/>
    <property type="evidence" value="ECO:0007669"/>
    <property type="project" value="UniProtKB-KW"/>
</dbReference>
<keyword evidence="5" id="KW-0067">ATP-binding</keyword>
<dbReference type="PANTHER" id="PTHR47962:SF5">
    <property type="entry name" value="ATP-DEPENDENT HELICASE LHR-RELATED"/>
    <property type="match status" value="1"/>
</dbReference>
<dbReference type="Gene3D" id="3.40.50.300">
    <property type="entry name" value="P-loop containing nucleotide triphosphate hydrolases"/>
    <property type="match status" value="2"/>
</dbReference>
<dbReference type="EMBL" id="CP002830">
    <property type="protein sequence ID" value="AEI62670.1"/>
    <property type="molecule type" value="Genomic_DNA"/>
</dbReference>
<dbReference type="CDD" id="cd18796">
    <property type="entry name" value="SF2_C_LHR"/>
    <property type="match status" value="1"/>
</dbReference>
<dbReference type="GO" id="GO:0003677">
    <property type="term" value="F:DNA binding"/>
    <property type="evidence" value="ECO:0007669"/>
    <property type="project" value="UniProtKB-KW"/>
</dbReference>
<dbReference type="GO" id="GO:0005524">
    <property type="term" value="F:ATP binding"/>
    <property type="evidence" value="ECO:0007669"/>
    <property type="project" value="UniProtKB-KW"/>
</dbReference>
<dbReference type="Pfam" id="PF00271">
    <property type="entry name" value="Helicase_C"/>
    <property type="match status" value="1"/>
</dbReference>
<dbReference type="GO" id="GO:0006281">
    <property type="term" value="P:DNA repair"/>
    <property type="evidence" value="ECO:0007669"/>
    <property type="project" value="UniProtKB-KW"/>
</dbReference>
<gene>
    <name evidence="12" type="ordered locus">LILAB_03725</name>
</gene>
<evidence type="ECO:0000256" key="6">
    <source>
        <dbReference type="ARBA" id="ARBA00023125"/>
    </source>
</evidence>
<dbReference type="InterPro" id="IPR045628">
    <property type="entry name" value="Lhr_WH_dom"/>
</dbReference>
<dbReference type="InterPro" id="IPR001650">
    <property type="entry name" value="Helicase_C-like"/>
</dbReference>
<dbReference type="InterPro" id="IPR011545">
    <property type="entry name" value="DEAD/DEAH_box_helicase_dom"/>
</dbReference>
<dbReference type="InterPro" id="IPR003593">
    <property type="entry name" value="AAA+_ATPase"/>
</dbReference>
<dbReference type="Pfam" id="PF23234">
    <property type="entry name" value="WHD_4th_Lhr"/>
    <property type="match status" value="1"/>
</dbReference>
<evidence type="ECO:0000256" key="5">
    <source>
        <dbReference type="ARBA" id="ARBA00022840"/>
    </source>
</evidence>
<feature type="compositionally biased region" description="Low complexity" evidence="9">
    <location>
        <begin position="1178"/>
        <end position="1187"/>
    </location>
</feature>
<dbReference type="Pfam" id="PF19306">
    <property type="entry name" value="WHD_Lhr"/>
    <property type="match status" value="1"/>
</dbReference>
<accession>F8CJF7</accession>
<dbReference type="Pfam" id="PF08494">
    <property type="entry name" value="DEAD_assoc"/>
    <property type="match status" value="1"/>
</dbReference>
<evidence type="ECO:0000259" key="11">
    <source>
        <dbReference type="PROSITE" id="PS51194"/>
    </source>
</evidence>
<dbReference type="Pfam" id="PF23235">
    <property type="entry name" value="WHD_3rd_Lhr"/>
    <property type="match status" value="1"/>
</dbReference>
<evidence type="ECO:0000313" key="12">
    <source>
        <dbReference type="EMBL" id="AEI62670.1"/>
    </source>
</evidence>
<organism evidence="12 13">
    <name type="scientific">Myxococcus fulvus (strain ATCC BAA-855 / HW-1)</name>
    <dbReference type="NCBI Taxonomy" id="483219"/>
    <lineage>
        <taxon>Bacteria</taxon>
        <taxon>Pseudomonadati</taxon>
        <taxon>Myxococcota</taxon>
        <taxon>Myxococcia</taxon>
        <taxon>Myxococcales</taxon>
        <taxon>Cystobacterineae</taxon>
        <taxon>Myxococcaceae</taxon>
        <taxon>Myxococcus</taxon>
    </lineage>
</organism>
<feature type="compositionally biased region" description="Acidic residues" evidence="9">
    <location>
        <begin position="1433"/>
        <end position="1447"/>
    </location>
</feature>
<sequence length="1456" mass="160667">MFRLVLEVPMAPQISLDFASEYAAHPALAPFHPVVRRWFAERLGEPSRPQVEGWPLIQAGEDVLIAAPTGSGKTLTAFLAALDALFRLALEGTLPDCTQVLYVSPLKALGNDVQKNLLQPLEELLTRARAEGFRPQELRVQVRSGDTPASERAQMVRRPPHILITTPESFYLYLTAEKARATLRAVRTVIVDEIHALARDKRGSHFALSLERLKALTDARPQLIGLSATQKPLEAIAGFLTGASHRECKRVEVGHLRPWDLTLEIPDAELSSLASHEMWGQVYDRLVALTATHRTTLVFVNTRKMAERVAHDLGERLGEGTVAAHHGSMSREIRLAAEEKLKSGQLRAMVATASLELGIDVGNVDLVVQLGSTRAISVLLQRVGRAGHHKAGISKGILFAMTRDELMECTALLNAVREGELDTVLIPQKPLDVLAQQIVAACACEEWDERALFNLFQRAYPYRNLTWEEYQGVLALLSEGVAARRGRAGIHLHRDRVNQRLKGRRGVRITALTNGGAIPDTFTFNVSAEPEGKVVGTLDEDFAVESSPGDIFLLGSTAWRIQRVSGSTVQVEDARGAPPNVPFWRGEAPGRTDELSLQVGRLREELTTREDAPAFLQQELRMSPPAVDALMGYLRTGQKMLDAVPSHTTVVAERFFDEAGGMQLIIHAPFGSRINRAWGLALRKRFCRSFDFELQAAATEDGILLSLGEQHSFPLAEIFDFLHPDHVEEVLVQAVLQAPIFGTRFRWVATRALALSRMMGGKRVAPNLQRARSEDLLAAVFPEQVGCQDNHGGGDVEVPDHPLVKQTMDDCLREAMDVDGLREVLRGMREGRIRLLARDVPEPSLFAHAMIHSQPYTFLDDAPAEERRVRNVALRRAMPVEDVTAFGALDAAAIATVVADAAPPMRDEDELHDALLQLLLLPAAQVPRGLATPLFEQGRVAWMDLPAGRFLVSAERGSALRVLFPDAPMQPPLPVLAYDRPVERDAAVLQVVRGRMEMLGPTTVAELARLVVLDEDSVNVAMHQLESQGNVLRGRFRPLDAPLADGASPPLEWCDRRLLQRIHRLTVGRLRKEIEPLSAQDFMRFLFRWHHLEELDALRGSTGLLKAVRLLQGHEAPASAWERFLLPARMRGYTPDLLERACYAGEVAWGRLTTKEAKPTPGPRRGAPVTPPEPAPPRSRASPSRNASLTFTLREDLEWMLTAARPHAVLADGDVWTPPDLSAPARDVVAVLERRGACFFQDLVSRARRLPAEIEDALWELVARGLVTADAVQNLRVLQSPAHRKRQKLLQRGGPGRWSLLTPAEPKSQDEVLDSLARLFLQRYGIVWRDLVMREALAPTWRELLFVYRRMEARGEVRGGRFVSGFVGEQFALPEAVDMARSVRRQPPSGVRVQLSGVDPLNLTGVVTPGPRVPAMPGNVVTYVDGVPRDVGALDDGDDGNVGEDTEGGGGEAMAS</sequence>
<evidence type="ECO:0000256" key="7">
    <source>
        <dbReference type="ARBA" id="ARBA00023204"/>
    </source>
</evidence>
<dbReference type="GO" id="GO:0016887">
    <property type="term" value="F:ATP hydrolysis activity"/>
    <property type="evidence" value="ECO:0007669"/>
    <property type="project" value="TreeGrafter"/>
</dbReference>
<feature type="region of interest" description="Disordered" evidence="9">
    <location>
        <begin position="1431"/>
        <end position="1456"/>
    </location>
</feature>
<feature type="domain" description="Helicase ATP-binding" evidence="10">
    <location>
        <begin position="54"/>
        <end position="248"/>
    </location>
</feature>
<dbReference type="InterPro" id="IPR055368">
    <property type="entry name" value="WH3_Lhr"/>
</dbReference>
<dbReference type="KEGG" id="mfu:LILAB_03725"/>
<keyword evidence="7" id="KW-0234">DNA repair</keyword>
<dbReference type="PROSITE" id="PS51192">
    <property type="entry name" value="HELICASE_ATP_BIND_1"/>
    <property type="match status" value="1"/>
</dbReference>
<dbReference type="Pfam" id="PF00270">
    <property type="entry name" value="DEAD"/>
    <property type="match status" value="1"/>
</dbReference>
<evidence type="ECO:0000256" key="4">
    <source>
        <dbReference type="ARBA" id="ARBA00022806"/>
    </source>
</evidence>
<dbReference type="SMART" id="SM00382">
    <property type="entry name" value="AAA"/>
    <property type="match status" value="1"/>
</dbReference>
<evidence type="ECO:0000313" key="13">
    <source>
        <dbReference type="Proteomes" id="UP000000488"/>
    </source>
</evidence>
<feature type="domain" description="Helicase C-terminal" evidence="11">
    <location>
        <begin position="281"/>
        <end position="437"/>
    </location>
</feature>
<keyword evidence="3" id="KW-0378">Hydrolase</keyword>
<dbReference type="InterPro" id="IPR013701">
    <property type="entry name" value="Lhr-like_DEAD/DEAH_assoc"/>
</dbReference>
<evidence type="ECO:0000256" key="8">
    <source>
        <dbReference type="ARBA" id="ARBA00023235"/>
    </source>
</evidence>
<name>F8CJF7_MYXFH</name>
<dbReference type="PANTHER" id="PTHR47962">
    <property type="entry name" value="ATP-DEPENDENT HELICASE LHR-RELATED-RELATED"/>
    <property type="match status" value="1"/>
</dbReference>
<reference evidence="12 13" key="1">
    <citation type="journal article" date="2011" name="J. Bacteriol.">
        <title>Genome sequence of the halotolerant marine bacterium Myxococcus fulvus HW-1.</title>
        <authorList>
            <person name="Li Z.F."/>
            <person name="Li X."/>
            <person name="Liu H."/>
            <person name="Liu X."/>
            <person name="Han K."/>
            <person name="Wu Z.H."/>
            <person name="Hu W."/>
            <person name="Li F.F."/>
            <person name="Li Y.Z."/>
        </authorList>
    </citation>
    <scope>NUCLEOTIDE SEQUENCE [LARGE SCALE GENOMIC DNA]</scope>
    <source>
        <strain evidence="13">ATCC BAA-855 / HW-1</strain>
    </source>
</reference>
<evidence type="ECO:0000256" key="1">
    <source>
        <dbReference type="ARBA" id="ARBA00022741"/>
    </source>
</evidence>
<protein>
    <submittedName>
        <fullName evidence="12">Putative ATP_dependent helicase Lhr</fullName>
    </submittedName>
</protein>
<dbReference type="InterPro" id="IPR052511">
    <property type="entry name" value="ATP-dep_Helicase"/>
</dbReference>
<keyword evidence="6" id="KW-0238">DNA-binding</keyword>
<feature type="region of interest" description="Disordered" evidence="9">
    <location>
        <begin position="1154"/>
        <end position="1187"/>
    </location>
</feature>
<evidence type="ECO:0000256" key="9">
    <source>
        <dbReference type="SAM" id="MobiDB-lite"/>
    </source>
</evidence>
<dbReference type="PROSITE" id="PS51194">
    <property type="entry name" value="HELICASE_CTER"/>
    <property type="match status" value="1"/>
</dbReference>